<protein>
    <submittedName>
        <fullName evidence="5">Uncharacterized protein</fullName>
    </submittedName>
</protein>
<dbReference type="GO" id="GO:0003735">
    <property type="term" value="F:structural constituent of ribosome"/>
    <property type="evidence" value="ECO:0007669"/>
    <property type="project" value="InterPro"/>
</dbReference>
<keyword evidence="3" id="KW-0687">Ribonucleoprotein</keyword>
<gene>
    <name evidence="5" type="ORF">C4D60_Mb06t24270</name>
</gene>
<dbReference type="PANTHER" id="PTHR11726">
    <property type="entry name" value="60S RIBOSOMAL PROTEIN L10"/>
    <property type="match status" value="1"/>
</dbReference>
<evidence type="ECO:0000256" key="4">
    <source>
        <dbReference type="ARBA" id="ARBA00026019"/>
    </source>
</evidence>
<accession>A0A4S8IQH3</accession>
<comment type="similarity">
    <text evidence="1">Belongs to the universal ribosomal protein uL16 family.</text>
</comment>
<comment type="caution">
    <text evidence="5">The sequence shown here is derived from an EMBL/GenBank/DDBJ whole genome shotgun (WGS) entry which is preliminary data.</text>
</comment>
<evidence type="ECO:0000313" key="6">
    <source>
        <dbReference type="Proteomes" id="UP000317650"/>
    </source>
</evidence>
<dbReference type="AlphaFoldDB" id="A0A4S8IQH3"/>
<dbReference type="Gene3D" id="3.30.60.300">
    <property type="match status" value="1"/>
</dbReference>
<sequence length="114" mass="12983">MTRRRGRFSRVRWQRRYSSSALVSAMGRPLVRSFCQFAAKIAIAIMPKKPYDEPNSSSPAARRLLGFTKFSHNDYVKWKSEGRIIPDGVNAKLLGCHGLLANRQPGKALYHHLQ</sequence>
<reference evidence="5 6" key="1">
    <citation type="journal article" date="2019" name="Nat. Plants">
        <title>Genome sequencing of Musa balbisiana reveals subgenome evolution and function divergence in polyploid bananas.</title>
        <authorList>
            <person name="Yao X."/>
        </authorList>
    </citation>
    <scope>NUCLEOTIDE SEQUENCE [LARGE SCALE GENOMIC DNA]</scope>
    <source>
        <strain evidence="6">cv. DH-PKW</strain>
        <tissue evidence="5">Leaves</tissue>
    </source>
</reference>
<dbReference type="InterPro" id="IPR001197">
    <property type="entry name" value="Ribosomal_uL16_euk_arch"/>
</dbReference>
<keyword evidence="6" id="KW-1185">Reference proteome</keyword>
<proteinExistence type="inferred from homology"/>
<keyword evidence="2" id="KW-0689">Ribosomal protein</keyword>
<dbReference type="EMBL" id="PYDT01000009">
    <property type="protein sequence ID" value="THU50811.1"/>
    <property type="molecule type" value="Genomic_DNA"/>
</dbReference>
<organism evidence="5 6">
    <name type="scientific">Musa balbisiana</name>
    <name type="common">Banana</name>
    <dbReference type="NCBI Taxonomy" id="52838"/>
    <lineage>
        <taxon>Eukaryota</taxon>
        <taxon>Viridiplantae</taxon>
        <taxon>Streptophyta</taxon>
        <taxon>Embryophyta</taxon>
        <taxon>Tracheophyta</taxon>
        <taxon>Spermatophyta</taxon>
        <taxon>Magnoliopsida</taxon>
        <taxon>Liliopsida</taxon>
        <taxon>Zingiberales</taxon>
        <taxon>Musaceae</taxon>
        <taxon>Musa</taxon>
    </lineage>
</organism>
<dbReference type="Proteomes" id="UP000317650">
    <property type="component" value="Chromosome 6"/>
</dbReference>
<dbReference type="GO" id="GO:1990904">
    <property type="term" value="C:ribonucleoprotein complex"/>
    <property type="evidence" value="ECO:0007669"/>
    <property type="project" value="UniProtKB-KW"/>
</dbReference>
<evidence type="ECO:0000256" key="2">
    <source>
        <dbReference type="ARBA" id="ARBA00022980"/>
    </source>
</evidence>
<dbReference type="FunFam" id="3.30.60.300:FF:000003">
    <property type="entry name" value="60S ribosomal protein L10, putative"/>
    <property type="match status" value="1"/>
</dbReference>
<evidence type="ECO:0000256" key="3">
    <source>
        <dbReference type="ARBA" id="ARBA00023274"/>
    </source>
</evidence>
<dbReference type="GO" id="GO:0005840">
    <property type="term" value="C:ribosome"/>
    <property type="evidence" value="ECO:0007669"/>
    <property type="project" value="UniProtKB-KW"/>
</dbReference>
<evidence type="ECO:0000313" key="5">
    <source>
        <dbReference type="EMBL" id="THU50811.1"/>
    </source>
</evidence>
<comment type="subunit">
    <text evidence="4">Component of the small ribosomal subunit. Mature ribosomes consist of a small (40S) and a large (60S) subunit. The 40S subunit contains about 33 different proteins and 1 molecule of RNA (18S). The 60S subunit contains about 49 different proteins and 3 molecules of RNA (25S, 5.8S and 5S).</text>
</comment>
<name>A0A4S8IQH3_MUSBA</name>
<dbReference type="GO" id="GO:0006412">
    <property type="term" value="P:translation"/>
    <property type="evidence" value="ECO:0007669"/>
    <property type="project" value="InterPro"/>
</dbReference>
<evidence type="ECO:0000256" key="1">
    <source>
        <dbReference type="ARBA" id="ARBA00008931"/>
    </source>
</evidence>
<dbReference type="STRING" id="52838.A0A4S8IQH3"/>